<feature type="domain" description="PDGLE" evidence="8">
    <location>
        <begin position="16"/>
        <end position="106"/>
    </location>
</feature>
<evidence type="ECO:0000259" key="8">
    <source>
        <dbReference type="Pfam" id="PF13190"/>
    </source>
</evidence>
<evidence type="ECO:0000256" key="2">
    <source>
        <dbReference type="ARBA" id="ARBA00022475"/>
    </source>
</evidence>
<evidence type="ECO:0000313" key="10">
    <source>
        <dbReference type="Proteomes" id="UP001596380"/>
    </source>
</evidence>
<sequence>MTTKTTAGRPVKRSTKRFFAAFLLVSLVLAGIVSYYASSSPDGLEKVAADKGIDSKEKDHSLKDSPFSDYGVKGVDDSRLSGGLAGVVGVGAVLLVGGGLFWVVRRRGGTPEHGRDGAQGSAPAREPAGSEDA</sequence>
<dbReference type="RefSeq" id="WP_160823040.1">
    <property type="nucleotide sequence ID" value="NZ_JBHSXE010000001.1"/>
</dbReference>
<feature type="region of interest" description="Disordered" evidence="6">
    <location>
        <begin position="110"/>
        <end position="133"/>
    </location>
</feature>
<evidence type="ECO:0000256" key="1">
    <source>
        <dbReference type="ARBA" id="ARBA00004236"/>
    </source>
</evidence>
<dbReference type="Proteomes" id="UP001596380">
    <property type="component" value="Unassembled WGS sequence"/>
</dbReference>
<dbReference type="InterPro" id="IPR025937">
    <property type="entry name" value="PDGLE_dom"/>
</dbReference>
<keyword evidence="2" id="KW-1003">Cell membrane</keyword>
<evidence type="ECO:0000313" key="9">
    <source>
        <dbReference type="EMBL" id="MFC6883908.1"/>
    </source>
</evidence>
<reference evidence="10" key="1">
    <citation type="journal article" date="2019" name="Int. J. Syst. Evol. Microbiol.">
        <title>The Global Catalogue of Microorganisms (GCM) 10K type strain sequencing project: providing services to taxonomists for standard genome sequencing and annotation.</title>
        <authorList>
            <consortium name="The Broad Institute Genomics Platform"/>
            <consortium name="The Broad Institute Genome Sequencing Center for Infectious Disease"/>
            <person name="Wu L."/>
            <person name="Ma J."/>
        </authorList>
    </citation>
    <scope>NUCLEOTIDE SEQUENCE [LARGE SCALE GENOMIC DNA]</scope>
    <source>
        <strain evidence="10">JCM 3369</strain>
    </source>
</reference>
<organism evidence="9 10">
    <name type="scientific">Actinomadura yumaensis</name>
    <dbReference type="NCBI Taxonomy" id="111807"/>
    <lineage>
        <taxon>Bacteria</taxon>
        <taxon>Bacillati</taxon>
        <taxon>Actinomycetota</taxon>
        <taxon>Actinomycetes</taxon>
        <taxon>Streptosporangiales</taxon>
        <taxon>Thermomonosporaceae</taxon>
        <taxon>Actinomadura</taxon>
    </lineage>
</organism>
<accession>A0ABW2CQ26</accession>
<feature type="transmembrane region" description="Helical" evidence="7">
    <location>
        <begin position="83"/>
        <end position="104"/>
    </location>
</feature>
<evidence type="ECO:0000256" key="7">
    <source>
        <dbReference type="SAM" id="Phobius"/>
    </source>
</evidence>
<keyword evidence="5 7" id="KW-0472">Membrane</keyword>
<comment type="caution">
    <text evidence="9">The sequence shown here is derived from an EMBL/GenBank/DDBJ whole genome shotgun (WGS) entry which is preliminary data.</text>
</comment>
<dbReference type="Pfam" id="PF13190">
    <property type="entry name" value="PDGLE"/>
    <property type="match status" value="1"/>
</dbReference>
<proteinExistence type="predicted"/>
<name>A0ABW2CQ26_9ACTN</name>
<gene>
    <name evidence="9" type="ORF">ACFQKB_29405</name>
</gene>
<evidence type="ECO:0000256" key="5">
    <source>
        <dbReference type="ARBA" id="ARBA00023136"/>
    </source>
</evidence>
<keyword evidence="4 7" id="KW-1133">Transmembrane helix</keyword>
<evidence type="ECO:0000256" key="6">
    <source>
        <dbReference type="SAM" id="MobiDB-lite"/>
    </source>
</evidence>
<comment type="subcellular location">
    <subcellularLocation>
        <location evidence="1">Cell membrane</location>
    </subcellularLocation>
</comment>
<keyword evidence="10" id="KW-1185">Reference proteome</keyword>
<evidence type="ECO:0000256" key="3">
    <source>
        <dbReference type="ARBA" id="ARBA00022692"/>
    </source>
</evidence>
<evidence type="ECO:0000256" key="4">
    <source>
        <dbReference type="ARBA" id="ARBA00022989"/>
    </source>
</evidence>
<feature type="transmembrane region" description="Helical" evidence="7">
    <location>
        <begin position="18"/>
        <end position="37"/>
    </location>
</feature>
<dbReference type="EMBL" id="JBHSXS010000022">
    <property type="protein sequence ID" value="MFC6883908.1"/>
    <property type="molecule type" value="Genomic_DNA"/>
</dbReference>
<protein>
    <submittedName>
        <fullName evidence="9">PDGLE domain-containing protein</fullName>
    </submittedName>
</protein>
<keyword evidence="3 7" id="KW-0812">Transmembrane</keyword>